<evidence type="ECO:0000256" key="1">
    <source>
        <dbReference type="SAM" id="Phobius"/>
    </source>
</evidence>
<accession>A0ABR9RXS2</accession>
<feature type="domain" description="DUF8173" evidence="2">
    <location>
        <begin position="4"/>
        <end position="142"/>
    </location>
</feature>
<reference evidence="3 4" key="1">
    <citation type="submission" date="2020-10" db="EMBL/GenBank/DDBJ databases">
        <title>Ramlibacter sp. HM2 16S ribosomal RNA gene Genome sequencing and assembly.</title>
        <authorList>
            <person name="Kang M."/>
        </authorList>
    </citation>
    <scope>NUCLEOTIDE SEQUENCE [LARGE SCALE GENOMIC DNA]</scope>
    <source>
        <strain evidence="3 4">HM2</strain>
    </source>
</reference>
<feature type="transmembrane region" description="Helical" evidence="1">
    <location>
        <begin position="124"/>
        <end position="143"/>
    </location>
</feature>
<dbReference type="EMBL" id="JADDIV010000001">
    <property type="protein sequence ID" value="MBE7366041.1"/>
    <property type="molecule type" value="Genomic_DNA"/>
</dbReference>
<feature type="transmembrane region" description="Helical" evidence="1">
    <location>
        <begin position="102"/>
        <end position="119"/>
    </location>
</feature>
<keyword evidence="1" id="KW-0812">Transmembrane</keyword>
<name>A0ABR9RXS2_9BURK</name>
<dbReference type="InterPro" id="IPR058486">
    <property type="entry name" value="DUF8173"/>
</dbReference>
<keyword evidence="4" id="KW-1185">Reference proteome</keyword>
<keyword evidence="1" id="KW-1133">Transmembrane helix</keyword>
<comment type="caution">
    <text evidence="3">The sequence shown here is derived from an EMBL/GenBank/DDBJ whole genome shotgun (WGS) entry which is preliminary data.</text>
</comment>
<evidence type="ECO:0000313" key="3">
    <source>
        <dbReference type="EMBL" id="MBE7366041.1"/>
    </source>
</evidence>
<keyword evidence="1" id="KW-0472">Membrane</keyword>
<organism evidence="3 4">
    <name type="scientific">Ramlibacter pallidus</name>
    <dbReference type="NCBI Taxonomy" id="2780087"/>
    <lineage>
        <taxon>Bacteria</taxon>
        <taxon>Pseudomonadati</taxon>
        <taxon>Pseudomonadota</taxon>
        <taxon>Betaproteobacteria</taxon>
        <taxon>Burkholderiales</taxon>
        <taxon>Comamonadaceae</taxon>
        <taxon>Ramlibacter</taxon>
    </lineage>
</organism>
<gene>
    <name evidence="3" type="ORF">IM787_00545</name>
</gene>
<dbReference type="RefSeq" id="WP_193674682.1">
    <property type="nucleotide sequence ID" value="NZ_JADDIV010000001.1"/>
</dbReference>
<evidence type="ECO:0000259" key="2">
    <source>
        <dbReference type="Pfam" id="PF26514"/>
    </source>
</evidence>
<feature type="transmembrane region" description="Helical" evidence="1">
    <location>
        <begin position="37"/>
        <end position="61"/>
    </location>
</feature>
<feature type="transmembrane region" description="Helical" evidence="1">
    <location>
        <begin position="68"/>
        <end position="90"/>
    </location>
</feature>
<sequence length="168" mass="16656">MSYLALLLLVAAVFLLPAPSFGTGASGRIAARPGTAFAAGLAAVFLLPMVAVTLVLTILGIPLALALLAVYPVLLLLGFLVGVLFVARTLPPLLRVGAPQGIPAAIGYYALTLLVVLLASRIPVLGGLLAGALAVAGVGGVVLEVHGRLRPGASSPGHDAAALPAPAH</sequence>
<proteinExistence type="predicted"/>
<dbReference type="Pfam" id="PF26514">
    <property type="entry name" value="DUF8173"/>
    <property type="match status" value="1"/>
</dbReference>
<evidence type="ECO:0000313" key="4">
    <source>
        <dbReference type="Proteomes" id="UP000806285"/>
    </source>
</evidence>
<dbReference type="Proteomes" id="UP000806285">
    <property type="component" value="Unassembled WGS sequence"/>
</dbReference>
<protein>
    <recommendedName>
        <fullName evidence="2">DUF8173 domain-containing protein</fullName>
    </recommendedName>
</protein>